<dbReference type="PROSITE" id="PS01124">
    <property type="entry name" value="HTH_ARAC_FAMILY_2"/>
    <property type="match status" value="1"/>
</dbReference>
<dbReference type="GO" id="GO:0003700">
    <property type="term" value="F:DNA-binding transcription factor activity"/>
    <property type="evidence" value="ECO:0007669"/>
    <property type="project" value="InterPro"/>
</dbReference>
<dbReference type="RefSeq" id="WP_268612348.1">
    <property type="nucleotide sequence ID" value="NZ_CP113797.1"/>
</dbReference>
<dbReference type="InterPro" id="IPR018060">
    <property type="entry name" value="HTH_AraC"/>
</dbReference>
<accession>A0A9E8ZFN3</accession>
<dbReference type="AlphaFoldDB" id="A0A9E8ZFN3"/>
<dbReference type="PANTHER" id="PTHR47893">
    <property type="entry name" value="REGULATORY PROTEIN PCHR"/>
    <property type="match status" value="1"/>
</dbReference>
<dbReference type="InterPro" id="IPR009057">
    <property type="entry name" value="Homeodomain-like_sf"/>
</dbReference>
<organism evidence="5 6">
    <name type="scientific">Thermocoleostomius sinensis A174</name>
    <dbReference type="NCBI Taxonomy" id="2016057"/>
    <lineage>
        <taxon>Bacteria</taxon>
        <taxon>Bacillati</taxon>
        <taxon>Cyanobacteriota</taxon>
        <taxon>Cyanophyceae</taxon>
        <taxon>Oculatellales</taxon>
        <taxon>Oculatellaceae</taxon>
        <taxon>Thermocoleostomius</taxon>
    </lineage>
</organism>
<sequence length="352" mass="40034">MTTLAQNHSTGNNLLTLNQTDLQILLDQAHQQGECIYQHMDQEQRINLPSALGEGCGRDITLRHGLTIHIRNARLWQDIAVEQQHEPTFPLTAKFYLSGSSRMKTQRVPGIEPDYEETAGCHYLYHLPNLTEVEEWRAHIPIQVVMVYAHNDFFRSFSPTQTLPPSLQKLMKGSGQFHQSLGKVSPTMMQVLRQIIHCPYQGLTQQLYLESKALELIALQFACLDASPPSTNSVTLQPDDLERLHYARDFLIAHATNPPSLVELARQAGLNDRKLKQGFRQVFGTTVFGCLQDYRMQQARHLLQQPHLTIAQVAATVGYRNPEAFSTAFRRKFAMSPKAYQLQHCRSTRSGF</sequence>
<dbReference type="Pfam" id="PF12833">
    <property type="entry name" value="HTH_18"/>
    <property type="match status" value="1"/>
</dbReference>
<dbReference type="InterPro" id="IPR053142">
    <property type="entry name" value="PchR_regulatory_protein"/>
</dbReference>
<evidence type="ECO:0000256" key="3">
    <source>
        <dbReference type="ARBA" id="ARBA00023163"/>
    </source>
</evidence>
<dbReference type="PANTHER" id="PTHR47893:SF1">
    <property type="entry name" value="REGULATORY PROTEIN PCHR"/>
    <property type="match status" value="1"/>
</dbReference>
<name>A0A9E8ZFN3_9CYAN</name>
<dbReference type="InterPro" id="IPR018062">
    <property type="entry name" value="HTH_AraC-typ_CS"/>
</dbReference>
<dbReference type="Proteomes" id="UP001163152">
    <property type="component" value="Chromosome"/>
</dbReference>
<dbReference type="EMBL" id="CP113797">
    <property type="protein sequence ID" value="WAL62182.1"/>
    <property type="molecule type" value="Genomic_DNA"/>
</dbReference>
<keyword evidence="6" id="KW-1185">Reference proteome</keyword>
<dbReference type="InterPro" id="IPR020449">
    <property type="entry name" value="Tscrpt_reg_AraC-type_HTH"/>
</dbReference>
<proteinExistence type="predicted"/>
<evidence type="ECO:0000256" key="2">
    <source>
        <dbReference type="ARBA" id="ARBA00023125"/>
    </source>
</evidence>
<dbReference type="PRINTS" id="PR00032">
    <property type="entry name" value="HTHARAC"/>
</dbReference>
<gene>
    <name evidence="5" type="ORF">OXH18_09395</name>
</gene>
<evidence type="ECO:0000256" key="1">
    <source>
        <dbReference type="ARBA" id="ARBA00023015"/>
    </source>
</evidence>
<dbReference type="PROSITE" id="PS00041">
    <property type="entry name" value="HTH_ARAC_FAMILY_1"/>
    <property type="match status" value="1"/>
</dbReference>
<keyword evidence="3" id="KW-0804">Transcription</keyword>
<evidence type="ECO:0000313" key="6">
    <source>
        <dbReference type="Proteomes" id="UP001163152"/>
    </source>
</evidence>
<evidence type="ECO:0000313" key="5">
    <source>
        <dbReference type="EMBL" id="WAL62182.1"/>
    </source>
</evidence>
<keyword evidence="1" id="KW-0805">Transcription regulation</keyword>
<dbReference type="SMART" id="SM00342">
    <property type="entry name" value="HTH_ARAC"/>
    <property type="match status" value="1"/>
</dbReference>
<dbReference type="KEGG" id="tsin:OXH18_09395"/>
<feature type="domain" description="HTH araC/xylS-type" evidence="4">
    <location>
        <begin position="245"/>
        <end position="343"/>
    </location>
</feature>
<protein>
    <submittedName>
        <fullName evidence="5">AraC family transcriptional regulator</fullName>
    </submittedName>
</protein>
<evidence type="ECO:0000259" key="4">
    <source>
        <dbReference type="PROSITE" id="PS01124"/>
    </source>
</evidence>
<dbReference type="GO" id="GO:0043565">
    <property type="term" value="F:sequence-specific DNA binding"/>
    <property type="evidence" value="ECO:0007669"/>
    <property type="project" value="InterPro"/>
</dbReference>
<keyword evidence="2" id="KW-0238">DNA-binding</keyword>
<dbReference type="Gene3D" id="1.10.10.60">
    <property type="entry name" value="Homeodomain-like"/>
    <property type="match status" value="1"/>
</dbReference>
<dbReference type="SUPFAM" id="SSF46689">
    <property type="entry name" value="Homeodomain-like"/>
    <property type="match status" value="2"/>
</dbReference>
<reference evidence="5" key="1">
    <citation type="submission" date="2022-12" db="EMBL/GenBank/DDBJ databases">
        <title>Polyphasic identification of a Novel Hot-Spring Cyanobacterium Ocullathermofonsia sinensis gen nov. sp. nov. and Genomic Insights on its Adaptations to the Thermal Habitat.</title>
        <authorList>
            <person name="Daroch M."/>
            <person name="Tang J."/>
            <person name="Jiang Y."/>
        </authorList>
    </citation>
    <scope>NUCLEOTIDE SEQUENCE</scope>
    <source>
        <strain evidence="5">PKUAC-SCTA174</strain>
    </source>
</reference>